<dbReference type="GO" id="GO:0004866">
    <property type="term" value="F:endopeptidase inhibitor activity"/>
    <property type="evidence" value="ECO:0007669"/>
    <property type="project" value="InterPro"/>
</dbReference>
<dbReference type="EMBL" id="VEPZ02001716">
    <property type="protein sequence ID" value="KAE8662080.1"/>
    <property type="molecule type" value="Genomic_DNA"/>
</dbReference>
<feature type="signal peptide" evidence="2">
    <location>
        <begin position="1"/>
        <end position="24"/>
    </location>
</feature>
<dbReference type="Pfam" id="PF00197">
    <property type="entry name" value="Kunitz_legume"/>
    <property type="match status" value="1"/>
</dbReference>
<dbReference type="InterPro" id="IPR011065">
    <property type="entry name" value="Kunitz_inhibitor_STI-like_sf"/>
</dbReference>
<dbReference type="Proteomes" id="UP000436088">
    <property type="component" value="Unassembled WGS sequence"/>
</dbReference>
<dbReference type="Gene3D" id="2.80.10.50">
    <property type="match status" value="1"/>
</dbReference>
<organism evidence="3 4">
    <name type="scientific">Hibiscus syriacus</name>
    <name type="common">Rose of Sharon</name>
    <dbReference type="NCBI Taxonomy" id="106335"/>
    <lineage>
        <taxon>Eukaryota</taxon>
        <taxon>Viridiplantae</taxon>
        <taxon>Streptophyta</taxon>
        <taxon>Embryophyta</taxon>
        <taxon>Tracheophyta</taxon>
        <taxon>Spermatophyta</taxon>
        <taxon>Magnoliopsida</taxon>
        <taxon>eudicotyledons</taxon>
        <taxon>Gunneridae</taxon>
        <taxon>Pentapetalae</taxon>
        <taxon>rosids</taxon>
        <taxon>malvids</taxon>
        <taxon>Malvales</taxon>
        <taxon>Malvaceae</taxon>
        <taxon>Malvoideae</taxon>
        <taxon>Hibiscus</taxon>
    </lineage>
</organism>
<evidence type="ECO:0000313" key="4">
    <source>
        <dbReference type="Proteomes" id="UP000436088"/>
    </source>
</evidence>
<sequence length="216" mass="23448">MSPAVSFLIFLFSTSSIFSSVANAARKPVLDSDGNALRSGVQYYIVSTIWGAGGASLEPRSFEKPCPKLVVLNGFQTGVPVVFYPEDTNDTTVYESSDVNIQFVPGTDPYCQTSTTWKVSDYDPSSGKWWLTIGGEVGNPGSQTLNSWFRIRKGGDGYVFSFCPAVCDSCISLCNEINRISHDTKVRLGLAKGDGGSFLFMKASEAIKQVEEKTSE</sequence>
<keyword evidence="4" id="KW-1185">Reference proteome</keyword>
<dbReference type="SUPFAM" id="SSF50386">
    <property type="entry name" value="STI-like"/>
    <property type="match status" value="1"/>
</dbReference>
<name>A0A6A2X185_HIBSY</name>
<accession>A0A6A2X185</accession>
<reference evidence="3" key="1">
    <citation type="submission" date="2019-09" db="EMBL/GenBank/DDBJ databases">
        <title>Draft genome information of white flower Hibiscus syriacus.</title>
        <authorList>
            <person name="Kim Y.-M."/>
        </authorList>
    </citation>
    <scope>NUCLEOTIDE SEQUENCE [LARGE SCALE GENOMIC DNA]</scope>
    <source>
        <strain evidence="3">YM2019G1</strain>
    </source>
</reference>
<gene>
    <name evidence="3" type="ORF">F3Y22_tig00113719pilonHSYRG00006</name>
</gene>
<evidence type="ECO:0008006" key="5">
    <source>
        <dbReference type="Google" id="ProtNLM"/>
    </source>
</evidence>
<dbReference type="InterPro" id="IPR002160">
    <property type="entry name" value="Prot_inh_Kunz-lg"/>
</dbReference>
<dbReference type="PANTHER" id="PTHR33107">
    <property type="entry name" value="KUNITZ TRYPSIN INHIBITOR 2"/>
    <property type="match status" value="1"/>
</dbReference>
<evidence type="ECO:0000256" key="2">
    <source>
        <dbReference type="SAM" id="SignalP"/>
    </source>
</evidence>
<comment type="similarity">
    <text evidence="1">Belongs to the protease inhibitor I3 (leguminous Kunitz-type inhibitor) family.</text>
</comment>
<evidence type="ECO:0000313" key="3">
    <source>
        <dbReference type="EMBL" id="KAE8662080.1"/>
    </source>
</evidence>
<keyword evidence="2" id="KW-0732">Signal</keyword>
<dbReference type="SMART" id="SM00452">
    <property type="entry name" value="STI"/>
    <property type="match status" value="1"/>
</dbReference>
<evidence type="ECO:0000256" key="1">
    <source>
        <dbReference type="ARBA" id="ARBA00005440"/>
    </source>
</evidence>
<comment type="caution">
    <text evidence="3">The sequence shown here is derived from an EMBL/GenBank/DDBJ whole genome shotgun (WGS) entry which is preliminary data.</text>
</comment>
<feature type="chain" id="PRO_5025500598" description="21 kDa seed protein" evidence="2">
    <location>
        <begin position="25"/>
        <end position="216"/>
    </location>
</feature>
<proteinExistence type="inferred from homology"/>
<dbReference type="PANTHER" id="PTHR33107:SF28">
    <property type="entry name" value="CYSTEINE PROTEASE INHIBITOR 8-LIKE"/>
    <property type="match status" value="1"/>
</dbReference>
<dbReference type="CDD" id="cd23370">
    <property type="entry name" value="beta-trefoil_STI_MkMLP-like"/>
    <property type="match status" value="1"/>
</dbReference>
<dbReference type="AlphaFoldDB" id="A0A6A2X185"/>
<dbReference type="PROSITE" id="PS00283">
    <property type="entry name" value="SOYBEAN_KUNITZ"/>
    <property type="match status" value="1"/>
</dbReference>
<protein>
    <recommendedName>
        <fullName evidence="5">21 kDa seed protein</fullName>
    </recommendedName>
</protein>